<evidence type="ECO:0000313" key="4">
    <source>
        <dbReference type="Proteomes" id="UP000225706"/>
    </source>
</evidence>
<comment type="caution">
    <text evidence="3">The sequence shown here is derived from an EMBL/GenBank/DDBJ whole genome shotgun (WGS) entry which is preliminary data.</text>
</comment>
<dbReference type="Gene3D" id="1.10.340.70">
    <property type="match status" value="1"/>
</dbReference>
<dbReference type="PANTHER" id="PTHR47510">
    <property type="entry name" value="REVERSE TRANSCRIPTASE DOMAIN-CONTAINING PROTEIN"/>
    <property type="match status" value="1"/>
</dbReference>
<dbReference type="PANTHER" id="PTHR47510:SF3">
    <property type="entry name" value="ENDO_EXONUCLEASE_PHOSPHATASE DOMAIN-CONTAINING PROTEIN"/>
    <property type="match status" value="1"/>
</dbReference>
<dbReference type="Proteomes" id="UP000225706">
    <property type="component" value="Unassembled WGS sequence"/>
</dbReference>
<dbReference type="SUPFAM" id="SSF56219">
    <property type="entry name" value="DNase I-like"/>
    <property type="match status" value="1"/>
</dbReference>
<protein>
    <recommendedName>
        <fullName evidence="2">Integrase zinc-binding domain-containing protein</fullName>
    </recommendedName>
</protein>
<reference evidence="4" key="1">
    <citation type="journal article" date="2017" name="bioRxiv">
        <title>Comparative analysis of the genomes of Stylophora pistillata and Acropora digitifera provides evidence for extensive differences between species of corals.</title>
        <authorList>
            <person name="Voolstra C.R."/>
            <person name="Li Y."/>
            <person name="Liew Y.J."/>
            <person name="Baumgarten S."/>
            <person name="Zoccola D."/>
            <person name="Flot J.-F."/>
            <person name="Tambutte S."/>
            <person name="Allemand D."/>
            <person name="Aranda M."/>
        </authorList>
    </citation>
    <scope>NUCLEOTIDE SEQUENCE [LARGE SCALE GENOMIC DNA]</scope>
</reference>
<feature type="region of interest" description="Disordered" evidence="1">
    <location>
        <begin position="724"/>
        <end position="756"/>
    </location>
</feature>
<dbReference type="OrthoDB" id="5986182at2759"/>
<dbReference type="EMBL" id="LSMT01000104">
    <property type="protein sequence ID" value="PFX27391.1"/>
    <property type="molecule type" value="Genomic_DNA"/>
</dbReference>
<sequence>MILQNVWTFMPTQDLQGLRLTPVTWSIYSHRDPTTRIALICHHLRLFTKFATSYPTWNWSLTGIRLLCLGTPSTTPRTSSIAICEFDKPTRAVNYNVLRKVKHQKYYDILVILSTNARALTNKVDEIQQIAALNSVVANFITETWLSPNVPDSCVAIPGYNLFCKDTITTGGGVCIYLDHKVPWKLLESCKQEEVESIWISMRPHSLPRQITSVVLGAIYHSTSNREPENVILRQHIQRNLDMLLSDQPNALVLITGDLNHHTTGLKSKDISQANHLKQLVNFKTRDSGTLDWFFTNRPKLFSVSQLPKIASSDHYTILARPIITSEHKPIIKKIESRDMRDSAWRALGCWMTERDWHSVLNTESCEDKFRLLMMELTSAVNSFLPRKIVKKHPTDRPWISKKLKSWIRKRQSAFLRHGKDSENYKFWRNKVQGEVKKAKNYYCHNKVAQVESTNFSKWWRQVKSLTGQDIQQEWYHQFLGDTMNTKLLADKINDFFVSLTDHFTPLTRDSPPSLVQEELFVSNEEVFRSLSSLNVAKAVGPDNIPNKLLKDLAHELAPVIRNIYSQSLKEGYIPSLLKSSIVTPIPKVNPPREIKGDIAHVHSGKSHGGIHMQEMSWIKQAQSQGAKTVKFSRDQEQLNLQLNTAGVLECRGHIQGEYLIYLPDSNSFTVEIVQQAHEKTLHGVVSMTMAKVRERFWLPRLRRLAKRAVKHCFECKRFQAQPLHDPPPGDLPKSPTEGSTPFDVIGGGLRRTNQV</sequence>
<dbReference type="AlphaFoldDB" id="A0A2B4SC00"/>
<dbReference type="Pfam" id="PF17921">
    <property type="entry name" value="Integrase_H2C2"/>
    <property type="match status" value="1"/>
</dbReference>
<dbReference type="InterPro" id="IPR036691">
    <property type="entry name" value="Endo/exonu/phosph_ase_sf"/>
</dbReference>
<feature type="domain" description="Integrase zinc-binding" evidence="2">
    <location>
        <begin position="669"/>
        <end position="721"/>
    </location>
</feature>
<dbReference type="STRING" id="50429.A0A2B4SC00"/>
<accession>A0A2B4SC00</accession>
<evidence type="ECO:0000256" key="1">
    <source>
        <dbReference type="SAM" id="MobiDB-lite"/>
    </source>
</evidence>
<evidence type="ECO:0000313" key="3">
    <source>
        <dbReference type="EMBL" id="PFX27391.1"/>
    </source>
</evidence>
<evidence type="ECO:0000259" key="2">
    <source>
        <dbReference type="Pfam" id="PF17921"/>
    </source>
</evidence>
<name>A0A2B4SC00_STYPI</name>
<dbReference type="Gene3D" id="3.60.10.10">
    <property type="entry name" value="Endonuclease/exonuclease/phosphatase"/>
    <property type="match status" value="1"/>
</dbReference>
<organism evidence="3 4">
    <name type="scientific">Stylophora pistillata</name>
    <name type="common">Smooth cauliflower coral</name>
    <dbReference type="NCBI Taxonomy" id="50429"/>
    <lineage>
        <taxon>Eukaryota</taxon>
        <taxon>Metazoa</taxon>
        <taxon>Cnidaria</taxon>
        <taxon>Anthozoa</taxon>
        <taxon>Hexacorallia</taxon>
        <taxon>Scleractinia</taxon>
        <taxon>Astrocoeniina</taxon>
        <taxon>Pocilloporidae</taxon>
        <taxon>Stylophora</taxon>
    </lineage>
</organism>
<proteinExistence type="predicted"/>
<dbReference type="InterPro" id="IPR041588">
    <property type="entry name" value="Integrase_H2C2"/>
</dbReference>
<gene>
    <name evidence="3" type="ORF">AWC38_SpisGene7876</name>
</gene>
<keyword evidence="4" id="KW-1185">Reference proteome</keyword>